<reference evidence="5" key="2">
    <citation type="submission" date="2020-09" db="EMBL/GenBank/DDBJ databases">
        <authorList>
            <person name="Sun Q."/>
            <person name="Zhou Y."/>
        </authorList>
    </citation>
    <scope>NUCLEOTIDE SEQUENCE</scope>
    <source>
        <strain evidence="5">CGMCC 1.12214</strain>
    </source>
</reference>
<dbReference type="CDD" id="cd06339">
    <property type="entry name" value="PBP1_YraM_LppC_lipoprotein-like"/>
    <property type="match status" value="1"/>
</dbReference>
<organism evidence="5 6">
    <name type="scientific">Alsobacter metallidurans</name>
    <dbReference type="NCBI Taxonomy" id="340221"/>
    <lineage>
        <taxon>Bacteria</taxon>
        <taxon>Pseudomonadati</taxon>
        <taxon>Pseudomonadota</taxon>
        <taxon>Alphaproteobacteria</taxon>
        <taxon>Hyphomicrobiales</taxon>
        <taxon>Alsobacteraceae</taxon>
        <taxon>Alsobacter</taxon>
    </lineage>
</organism>
<comment type="similarity">
    <text evidence="1">Belongs to the leucine-binding protein family.</text>
</comment>
<dbReference type="AlphaFoldDB" id="A0A917I377"/>
<evidence type="ECO:0000313" key="6">
    <source>
        <dbReference type="Proteomes" id="UP000603912"/>
    </source>
</evidence>
<evidence type="ECO:0000256" key="1">
    <source>
        <dbReference type="ARBA" id="ARBA00010062"/>
    </source>
</evidence>
<dbReference type="PANTHER" id="PTHR30483">
    <property type="entry name" value="LEUCINE-SPECIFIC-BINDING PROTEIN"/>
    <property type="match status" value="1"/>
</dbReference>
<evidence type="ECO:0000256" key="3">
    <source>
        <dbReference type="ARBA" id="ARBA00022970"/>
    </source>
</evidence>
<evidence type="ECO:0000259" key="4">
    <source>
        <dbReference type="Pfam" id="PF13458"/>
    </source>
</evidence>
<keyword evidence="6" id="KW-1185">Reference proteome</keyword>
<keyword evidence="3" id="KW-0813">Transport</keyword>
<dbReference type="EMBL" id="BMES01000001">
    <property type="protein sequence ID" value="GGH08003.1"/>
    <property type="molecule type" value="Genomic_DNA"/>
</dbReference>
<feature type="domain" description="Leucine-binding protein" evidence="4">
    <location>
        <begin position="64"/>
        <end position="386"/>
    </location>
</feature>
<dbReference type="InterPro" id="IPR051010">
    <property type="entry name" value="BCAA_transport"/>
</dbReference>
<sequence length="404" mass="41093">MSQSTKNANGTSRAGALRNILAALVLGSLASGCAGNMPGVGGGFGAAPEPAPAPAAPAIEAGKLRVGLVLPLTGAGNAAVAANSLRNAAEMAVAEFSNSNVALLVKDDRGSPDGAREATQQALGEGAEVIVGPLFASSVQAAGQVARQAGKPVIAFSTDASAATRGVYLLSFMPESEVDRIVEFAAARGKRSIAAMIPNTAYGTVVTAAFQEAASRRGVRVAALERYNQDKASIDVTAKRIAALGDQADALLIPDGGEGLALVGPVLAANGVTNARMQFLGTGLWDDARVFGAKTLQGGWYAAPDKAGFNNFAARYRARFGSDPTRLATLAYDAVFLVNALNAKYGAQAFNEPTLTNPDGIIGTDGLFRFRQDGVNQRGLAVLQVGTGSSSVISAAPRTFAPGS</sequence>
<dbReference type="SUPFAM" id="SSF53822">
    <property type="entry name" value="Periplasmic binding protein-like I"/>
    <property type="match status" value="1"/>
</dbReference>
<keyword evidence="2" id="KW-0732">Signal</keyword>
<dbReference type="Proteomes" id="UP000603912">
    <property type="component" value="Unassembled WGS sequence"/>
</dbReference>
<reference evidence="5" key="1">
    <citation type="journal article" date="2014" name="Int. J. Syst. Evol. Microbiol.">
        <title>Complete genome sequence of Corynebacterium casei LMG S-19264T (=DSM 44701T), isolated from a smear-ripened cheese.</title>
        <authorList>
            <consortium name="US DOE Joint Genome Institute (JGI-PGF)"/>
            <person name="Walter F."/>
            <person name="Albersmeier A."/>
            <person name="Kalinowski J."/>
            <person name="Ruckert C."/>
        </authorList>
    </citation>
    <scope>NUCLEOTIDE SEQUENCE</scope>
    <source>
        <strain evidence="5">CGMCC 1.12214</strain>
    </source>
</reference>
<evidence type="ECO:0000313" key="5">
    <source>
        <dbReference type="EMBL" id="GGH08003.1"/>
    </source>
</evidence>
<dbReference type="PROSITE" id="PS51257">
    <property type="entry name" value="PROKAR_LIPOPROTEIN"/>
    <property type="match status" value="1"/>
</dbReference>
<keyword evidence="3" id="KW-0029">Amino-acid transport</keyword>
<dbReference type="InterPro" id="IPR028081">
    <property type="entry name" value="Leu-bd"/>
</dbReference>
<evidence type="ECO:0000256" key="2">
    <source>
        <dbReference type="ARBA" id="ARBA00022729"/>
    </source>
</evidence>
<dbReference type="PANTHER" id="PTHR30483:SF6">
    <property type="entry name" value="PERIPLASMIC BINDING PROTEIN OF ABC TRANSPORTER FOR NATURAL AMINO ACIDS"/>
    <property type="match status" value="1"/>
</dbReference>
<dbReference type="GO" id="GO:0006865">
    <property type="term" value="P:amino acid transport"/>
    <property type="evidence" value="ECO:0007669"/>
    <property type="project" value="UniProtKB-KW"/>
</dbReference>
<accession>A0A917I377</accession>
<dbReference type="Pfam" id="PF13458">
    <property type="entry name" value="Peripla_BP_6"/>
    <property type="match status" value="1"/>
</dbReference>
<proteinExistence type="inferred from homology"/>
<dbReference type="Gene3D" id="3.40.50.2300">
    <property type="match status" value="2"/>
</dbReference>
<dbReference type="InterPro" id="IPR028082">
    <property type="entry name" value="Peripla_BP_I"/>
</dbReference>
<gene>
    <name evidence="5" type="ORF">GCM10007036_03240</name>
</gene>
<protein>
    <submittedName>
        <fullName evidence="5">Penicillin-binding protein activator</fullName>
    </submittedName>
</protein>
<comment type="caution">
    <text evidence="5">The sequence shown here is derived from an EMBL/GenBank/DDBJ whole genome shotgun (WGS) entry which is preliminary data.</text>
</comment>
<dbReference type="RefSeq" id="WP_244643454.1">
    <property type="nucleotide sequence ID" value="NZ_BMES01000001.1"/>
</dbReference>
<name>A0A917I377_9HYPH</name>